<dbReference type="NCBIfam" id="TIGR00529">
    <property type="entry name" value="AF0261"/>
    <property type="match status" value="1"/>
</dbReference>
<dbReference type="InterPro" id="IPR007294">
    <property type="entry name" value="DUF401"/>
</dbReference>
<organism evidence="2 3">
    <name type="scientific">Thermococcus argininiproducens</name>
    <dbReference type="NCBI Taxonomy" id="2866384"/>
    <lineage>
        <taxon>Archaea</taxon>
        <taxon>Methanobacteriati</taxon>
        <taxon>Methanobacteriota</taxon>
        <taxon>Thermococci</taxon>
        <taxon>Thermococcales</taxon>
        <taxon>Thermococcaceae</taxon>
        <taxon>Thermococcus</taxon>
    </lineage>
</organism>
<name>A0A9E7M9J3_9EURY</name>
<gene>
    <name evidence="2" type="ORF">K1720_08730</name>
</gene>
<evidence type="ECO:0000256" key="1">
    <source>
        <dbReference type="SAM" id="Phobius"/>
    </source>
</evidence>
<dbReference type="PANTHER" id="PTHR39556:SF1">
    <property type="entry name" value="PROTEIN, PUTATIVE-RELATED"/>
    <property type="match status" value="1"/>
</dbReference>
<feature type="transmembrane region" description="Helical" evidence="1">
    <location>
        <begin position="7"/>
        <end position="40"/>
    </location>
</feature>
<evidence type="ECO:0000313" key="2">
    <source>
        <dbReference type="EMBL" id="USG99585.1"/>
    </source>
</evidence>
<feature type="transmembrane region" description="Helical" evidence="1">
    <location>
        <begin position="377"/>
        <end position="395"/>
    </location>
</feature>
<feature type="transmembrane region" description="Helical" evidence="1">
    <location>
        <begin position="217"/>
        <end position="245"/>
    </location>
</feature>
<dbReference type="RefSeq" id="WP_251948712.1">
    <property type="nucleotide sequence ID" value="NZ_CP080572.1"/>
</dbReference>
<feature type="transmembrane region" description="Helical" evidence="1">
    <location>
        <begin position="176"/>
        <end position="197"/>
    </location>
</feature>
<dbReference type="KEGG" id="thei:K1720_08730"/>
<feature type="transmembrane region" description="Helical" evidence="1">
    <location>
        <begin position="100"/>
        <end position="123"/>
    </location>
</feature>
<dbReference type="Proteomes" id="UP001056425">
    <property type="component" value="Chromosome"/>
</dbReference>
<protein>
    <submittedName>
        <fullName evidence="2">TIGR00529 family membrane protein</fullName>
    </submittedName>
</protein>
<sequence>MIELIYLLLSFGVVIGFIRLKINIGLSIFLGSLLLGTFFGLNPGDLLDALYTSSTEWTSLRLILIIISIMALTSVFSQIGYLKMMEKAAKCLFPSEKYSLAALPALIGLMPMPAGALVSAPMIETVANKLNLPPEKKTLVNYWFRHVWEHSWPMYQAIIITSAILGITVREFSVKMFPLSMIMILIGYLFFLKPITAGKDEKGNKKEGLRLFLKSTYPILVIIIVSIVLGYDIVYGAFIGFLSALIPHFKQVSKKEIARYAFQPKILFLLISVMYFNKILEITGAVETLPKVILELNLPITLVIILTPFLVGLMTGISFAYVGMTFPLLLPFLTGFDKIAIAYLSGYMGMLFSPVHLCLVFSSEYYQAELGKVYKRMLIPGLLLFVTGIIYIYFFL</sequence>
<dbReference type="AlphaFoldDB" id="A0A9E7M9J3"/>
<dbReference type="Pfam" id="PF04165">
    <property type="entry name" value="DUF401"/>
    <property type="match status" value="1"/>
</dbReference>
<dbReference type="PANTHER" id="PTHR39556">
    <property type="entry name" value="PROTEIN, PUTATIVE-RELATED"/>
    <property type="match status" value="1"/>
</dbReference>
<dbReference type="InterPro" id="IPR005253">
    <property type="entry name" value="CHP00529"/>
</dbReference>
<keyword evidence="1" id="KW-1133">Transmembrane helix</keyword>
<evidence type="ECO:0000313" key="3">
    <source>
        <dbReference type="Proteomes" id="UP001056425"/>
    </source>
</evidence>
<keyword evidence="1" id="KW-0472">Membrane</keyword>
<keyword evidence="1" id="KW-0812">Transmembrane</keyword>
<proteinExistence type="predicted"/>
<accession>A0A9E7M9J3</accession>
<reference evidence="2 3" key="1">
    <citation type="submission" date="2021-08" db="EMBL/GenBank/DDBJ databases">
        <title>Thermococcus onnuriiensis IOH2.</title>
        <authorList>
            <person name="Park Y.-J."/>
        </authorList>
    </citation>
    <scope>NUCLEOTIDE SEQUENCE [LARGE SCALE GENOMIC DNA]</scope>
    <source>
        <strain evidence="2 3">IOH2</strain>
    </source>
</reference>
<feature type="transmembrane region" description="Helical" evidence="1">
    <location>
        <begin position="341"/>
        <end position="362"/>
    </location>
</feature>
<feature type="transmembrane region" description="Helical" evidence="1">
    <location>
        <begin position="152"/>
        <end position="169"/>
    </location>
</feature>
<feature type="transmembrane region" description="Helical" evidence="1">
    <location>
        <begin position="60"/>
        <end position="79"/>
    </location>
</feature>
<keyword evidence="3" id="KW-1185">Reference proteome</keyword>
<dbReference type="EMBL" id="CP080572">
    <property type="protein sequence ID" value="USG99585.1"/>
    <property type="molecule type" value="Genomic_DNA"/>
</dbReference>
<feature type="transmembrane region" description="Helical" evidence="1">
    <location>
        <begin position="296"/>
        <end position="329"/>
    </location>
</feature>
<dbReference type="GeneID" id="72778428"/>